<keyword evidence="3" id="KW-1185">Reference proteome</keyword>
<organism evidence="2 3">
    <name type="scientific">Sphingomonas psychrolutea</name>
    <dbReference type="NCBI Taxonomy" id="1259676"/>
    <lineage>
        <taxon>Bacteria</taxon>
        <taxon>Pseudomonadati</taxon>
        <taxon>Pseudomonadota</taxon>
        <taxon>Alphaproteobacteria</taxon>
        <taxon>Sphingomonadales</taxon>
        <taxon>Sphingomonadaceae</taxon>
        <taxon>Sphingomonas</taxon>
    </lineage>
</organism>
<evidence type="ECO:0000313" key="2">
    <source>
        <dbReference type="EMBL" id="GGA42143.1"/>
    </source>
</evidence>
<dbReference type="RefSeq" id="WP_373868551.1">
    <property type="nucleotide sequence ID" value="NZ_BMDW01000005.1"/>
</dbReference>
<accession>A0ABQ1GEJ2</accession>
<gene>
    <name evidence="2" type="ORF">GCM10011395_10530</name>
</gene>
<comment type="caution">
    <text evidence="2">The sequence shown here is derived from an EMBL/GenBank/DDBJ whole genome shotgun (WGS) entry which is preliminary data.</text>
</comment>
<proteinExistence type="predicted"/>
<dbReference type="Pfam" id="PF07484">
    <property type="entry name" value="Collar"/>
    <property type="match status" value="1"/>
</dbReference>
<name>A0ABQ1GEJ2_9SPHN</name>
<dbReference type="EMBL" id="BMDW01000005">
    <property type="protein sequence ID" value="GGA42143.1"/>
    <property type="molecule type" value="Genomic_DNA"/>
</dbReference>
<reference evidence="3" key="1">
    <citation type="journal article" date="2019" name="Int. J. Syst. Evol. Microbiol.">
        <title>The Global Catalogue of Microorganisms (GCM) 10K type strain sequencing project: providing services to taxonomists for standard genome sequencing and annotation.</title>
        <authorList>
            <consortium name="The Broad Institute Genomics Platform"/>
            <consortium name="The Broad Institute Genome Sequencing Center for Infectious Disease"/>
            <person name="Wu L."/>
            <person name="Ma J."/>
        </authorList>
    </citation>
    <scope>NUCLEOTIDE SEQUENCE [LARGE SCALE GENOMIC DNA]</scope>
    <source>
        <strain evidence="3">CGMCC 1.10106</strain>
    </source>
</reference>
<protein>
    <recommendedName>
        <fullName evidence="1">Phage tail collar domain-containing protein</fullName>
    </recommendedName>
</protein>
<dbReference type="SUPFAM" id="SSF88874">
    <property type="entry name" value="Receptor-binding domain of short tail fibre protein gp12"/>
    <property type="match status" value="1"/>
</dbReference>
<evidence type="ECO:0000313" key="3">
    <source>
        <dbReference type="Proteomes" id="UP000618591"/>
    </source>
</evidence>
<dbReference type="InterPro" id="IPR011083">
    <property type="entry name" value="Phage_tail_collar_dom"/>
</dbReference>
<evidence type="ECO:0000259" key="1">
    <source>
        <dbReference type="Pfam" id="PF07484"/>
    </source>
</evidence>
<sequence>MPTPSIGETRPLGFNRAPRSGMLGRGQFLAISSNTTLISIISTNCDGNGASTFALANVQWGIAVGMETGADLLIFVIGGEAGVPAQRHAPYARLNGGIADECRVPGAGNSHAPPHSHAILAVNSCIWAVRTFMARN</sequence>
<dbReference type="Proteomes" id="UP000618591">
    <property type="component" value="Unassembled WGS sequence"/>
</dbReference>
<feature type="domain" description="Phage tail collar" evidence="1">
    <location>
        <begin position="7"/>
        <end position="55"/>
    </location>
</feature>